<feature type="compositionally biased region" description="Low complexity" evidence="1">
    <location>
        <begin position="191"/>
        <end position="204"/>
    </location>
</feature>
<proteinExistence type="predicted"/>
<evidence type="ECO:0000313" key="4">
    <source>
        <dbReference type="Proteomes" id="UP000037136"/>
    </source>
</evidence>
<feature type="compositionally biased region" description="Polar residues" evidence="1">
    <location>
        <begin position="233"/>
        <end position="243"/>
    </location>
</feature>
<keyword evidence="4" id="KW-1185">Reference proteome</keyword>
<dbReference type="Proteomes" id="UP000037136">
    <property type="component" value="Unassembled WGS sequence"/>
</dbReference>
<evidence type="ECO:0000313" key="3">
    <source>
        <dbReference type="EMBL" id="PFH57263.1"/>
    </source>
</evidence>
<name>A0A2A9P8P2_OPHUN</name>
<feature type="compositionally biased region" description="Acidic residues" evidence="1">
    <location>
        <begin position="159"/>
        <end position="170"/>
    </location>
</feature>
<dbReference type="EMBL" id="LAZP02000433">
    <property type="protein sequence ID" value="PFH57263.1"/>
    <property type="molecule type" value="Genomic_DNA"/>
</dbReference>
<organism evidence="3 4">
    <name type="scientific">Ophiocordyceps unilateralis</name>
    <name type="common">Zombie-ant fungus</name>
    <name type="synonym">Torrubia unilateralis</name>
    <dbReference type="NCBI Taxonomy" id="268505"/>
    <lineage>
        <taxon>Eukaryota</taxon>
        <taxon>Fungi</taxon>
        <taxon>Dikarya</taxon>
        <taxon>Ascomycota</taxon>
        <taxon>Pezizomycotina</taxon>
        <taxon>Sordariomycetes</taxon>
        <taxon>Hypocreomycetidae</taxon>
        <taxon>Hypocreales</taxon>
        <taxon>Ophiocordycipitaceae</taxon>
        <taxon>Ophiocordyceps</taxon>
    </lineage>
</organism>
<accession>A0A2A9P8P2</accession>
<keyword evidence="2" id="KW-0732">Signal</keyword>
<sequence>MSNKPPSLIHLLLLSAALLCFLCPSSSYGFPPGQDESALPVGGDGCEPECGPVLRLAVDQDDFKGSDDDVANSSTLTDTGIIASSLEASEREKLQGDAHIQRAQLQAWKMLQSMRCDPDRKDSDRVALLAQLYLQVAADLSKAQEQAERMPCGGPQPGDESDGTSLDELDPGYQPDPVGHDASQVGSNSGPSSTTQQHPTQPSQGVEKSGRPSETQTSSPTSPQPGKDETRPTSHQPFQQVQKVSPPPSRTQSPSSASSPAGKRGATSSKKKKKKKATGGRRRLRFW</sequence>
<protein>
    <submittedName>
        <fullName evidence="3">Uncharacterized protein</fullName>
    </submittedName>
</protein>
<reference evidence="3 4" key="2">
    <citation type="journal article" date="2017" name="Sci. Rep.">
        <title>Ant-infecting Ophiocordyceps genomes reveal a high diversity of potential behavioral manipulation genes and a possible major role for enterotoxins.</title>
        <authorList>
            <person name="de Bekker C."/>
            <person name="Ohm R.A."/>
            <person name="Evans H.C."/>
            <person name="Brachmann A."/>
            <person name="Hughes D.P."/>
        </authorList>
    </citation>
    <scope>NUCLEOTIDE SEQUENCE [LARGE SCALE GENOMIC DNA]</scope>
    <source>
        <strain evidence="3 4">SC16a</strain>
    </source>
</reference>
<comment type="caution">
    <text evidence="3">The sequence shown here is derived from an EMBL/GenBank/DDBJ whole genome shotgun (WGS) entry which is preliminary data.</text>
</comment>
<reference evidence="3 4" key="1">
    <citation type="journal article" date="2015" name="BMC Genomics">
        <title>Gene expression during zombie ant biting behavior reflects the complexity underlying fungal parasitic behavioral manipulation.</title>
        <authorList>
            <person name="de Bekker C."/>
            <person name="Ohm R.A."/>
            <person name="Loreto R.G."/>
            <person name="Sebastian A."/>
            <person name="Albert I."/>
            <person name="Merrow M."/>
            <person name="Brachmann A."/>
            <person name="Hughes D.P."/>
        </authorList>
    </citation>
    <scope>NUCLEOTIDE SEQUENCE [LARGE SCALE GENOMIC DNA]</scope>
    <source>
        <strain evidence="3 4">SC16a</strain>
    </source>
</reference>
<feature type="region of interest" description="Disordered" evidence="1">
    <location>
        <begin position="144"/>
        <end position="287"/>
    </location>
</feature>
<evidence type="ECO:0000256" key="2">
    <source>
        <dbReference type="SAM" id="SignalP"/>
    </source>
</evidence>
<evidence type="ECO:0000256" key="1">
    <source>
        <dbReference type="SAM" id="MobiDB-lite"/>
    </source>
</evidence>
<feature type="compositionally biased region" description="Low complexity" evidence="1">
    <location>
        <begin position="212"/>
        <end position="225"/>
    </location>
</feature>
<dbReference type="AlphaFoldDB" id="A0A2A9P8P2"/>
<gene>
    <name evidence="3" type="ORF">XA68_15306</name>
</gene>
<feature type="compositionally biased region" description="Low complexity" evidence="1">
    <location>
        <begin position="250"/>
        <end position="268"/>
    </location>
</feature>
<feature type="signal peptide" evidence="2">
    <location>
        <begin position="1"/>
        <end position="29"/>
    </location>
</feature>
<feature type="compositionally biased region" description="Basic residues" evidence="1">
    <location>
        <begin position="269"/>
        <end position="287"/>
    </location>
</feature>
<feature type="chain" id="PRO_5013174089" evidence="2">
    <location>
        <begin position="30"/>
        <end position="287"/>
    </location>
</feature>